<protein>
    <recommendedName>
        <fullName evidence="5">Tetratricopeptide repeat domain protein</fullName>
    </recommendedName>
</protein>
<feature type="signal peptide" evidence="2">
    <location>
        <begin position="1"/>
        <end position="22"/>
    </location>
</feature>
<feature type="transmembrane region" description="Helical" evidence="1">
    <location>
        <begin position="645"/>
        <end position="663"/>
    </location>
</feature>
<reference evidence="3 4" key="1">
    <citation type="submission" date="2017-06" db="EMBL/GenBank/DDBJ databases">
        <authorList>
            <person name="Kim H.J."/>
            <person name="Triplett B.A."/>
        </authorList>
    </citation>
    <scope>NUCLEOTIDE SEQUENCE [LARGE SCALE GENOMIC DNA]</scope>
    <source>
        <strain evidence="3 4">DSM 14713</strain>
    </source>
</reference>
<evidence type="ECO:0000256" key="1">
    <source>
        <dbReference type="SAM" id="Phobius"/>
    </source>
</evidence>
<keyword evidence="1" id="KW-0812">Transmembrane</keyword>
<keyword evidence="1" id="KW-1133">Transmembrane helix</keyword>
<dbReference type="AlphaFoldDB" id="A0A250IQS4"/>
<name>A0A250IQS4_9BACT</name>
<evidence type="ECO:0000256" key="2">
    <source>
        <dbReference type="SAM" id="SignalP"/>
    </source>
</evidence>
<evidence type="ECO:0000313" key="3">
    <source>
        <dbReference type="EMBL" id="ATB34105.1"/>
    </source>
</evidence>
<keyword evidence="2" id="KW-0732">Signal</keyword>
<dbReference type="RefSeq" id="WP_095982050.1">
    <property type="nucleotide sequence ID" value="NZ_CP022163.1"/>
</dbReference>
<keyword evidence="1" id="KW-0472">Membrane</keyword>
<evidence type="ECO:0000313" key="4">
    <source>
        <dbReference type="Proteomes" id="UP000217289"/>
    </source>
</evidence>
<evidence type="ECO:0008006" key="5">
    <source>
        <dbReference type="Google" id="ProtNLM"/>
    </source>
</evidence>
<dbReference type="Proteomes" id="UP000217289">
    <property type="component" value="Chromosome"/>
</dbReference>
<proteinExistence type="predicted"/>
<accession>A0A250IQS4</accession>
<sequence length="675" mass="75529">MRLRDSLVCLSLLGAMSVPVRAAYACGPDFPIQLLENRAVTLSELPDSTFFYEAARFLPKPSDAFLVVEREEPEGARTGGGARETTLYEAGARAYHATRPEEAEARFREVLALPEGERRHFSTFAAFMLGRLTRMPESVTHYAEVRELARQGFADPLGLAVASLGEEAREYRELGEDAKAIQLYAEQAAHGSGSGATSLLFVARSLVRDEARLRRALQDPLAQRLLSTYAWTRGHEEVWSEEENPATPLPLAQLMDLLASVPGLAGADRLAATAWREGRFDLAERFAGQEHTPLDAWVRAKLAMRRGEPAVADQCLAEAGNGYPTTEDWQTDPYLPRLRPRMYVEAERSLLALMRDDFPGAADRALSSCSWPDIAYVAERVLSMEELRRFLATHAADPRLRCQPESAFYVEEGTPRPTVEDSLRPLIGRRLLRDGRGAEALEFFRNTPWEAPAWRYVASLERARSAWTNVDQARSLYDAARLARFTGMELLGTETAPDWAWVAGEFDMEALAEEEATQRIEKPLALAHLPLMSQAERERRRAHAPEHWVRFQYRLTAADLAEKAAGLVPPRSQAYASLLCQAARFSMRVEPERSERLWHTYVRHGAFLPNLPDSWFGQECPAPDFERARHAKSALSSPPLRKRTLAAVCGGLLVLGVGLAVLIRKRRMLVDQAAR</sequence>
<dbReference type="EMBL" id="CP022163">
    <property type="protein sequence ID" value="ATB34105.1"/>
    <property type="molecule type" value="Genomic_DNA"/>
</dbReference>
<dbReference type="KEGG" id="mbd:MEBOL_007606"/>
<organism evidence="3 4">
    <name type="scientific">Melittangium boletus DSM 14713</name>
    <dbReference type="NCBI Taxonomy" id="1294270"/>
    <lineage>
        <taxon>Bacteria</taxon>
        <taxon>Pseudomonadati</taxon>
        <taxon>Myxococcota</taxon>
        <taxon>Myxococcia</taxon>
        <taxon>Myxococcales</taxon>
        <taxon>Cystobacterineae</taxon>
        <taxon>Archangiaceae</taxon>
        <taxon>Melittangium</taxon>
    </lineage>
</organism>
<dbReference type="OrthoDB" id="179859at2"/>
<gene>
    <name evidence="3" type="ORF">MEBOL_007606</name>
</gene>
<feature type="chain" id="PRO_5013395318" description="Tetratricopeptide repeat domain protein" evidence="2">
    <location>
        <begin position="23"/>
        <end position="675"/>
    </location>
</feature>
<keyword evidence="4" id="KW-1185">Reference proteome</keyword>